<gene>
    <name evidence="4" type="ORF">VSR74_15335</name>
</gene>
<evidence type="ECO:0000313" key="4">
    <source>
        <dbReference type="EMBL" id="MEO3991184.1"/>
    </source>
</evidence>
<keyword evidence="4" id="KW-0032">Aminotransferase</keyword>
<sequence>MIEFLNLKKINSRLSSEIEVACKRVIESGWYILGEELKNFEKDFAAYCNVKHVIGVANGLDALNLVLKAWKLQGKLKDGDGVIVPANTYIASVLAISENNLIPIFCEPDPYTFNINVTSIESVYDTRVKAILPVHLYGQICEMAEIVKFAEKNNLLILEDAAQSHGSSLNGIKAGAWGHAAGFSFYPGKNLGAMGDAGAIATNDDELADALMALRNYGSKEKYKNIYVGVNSRLDEIQAAILSVKLKYLDEDTKRRREIANRYLDEITNSFVTLPSIKGGENAHVWHLFVIKTKHRSLLQQHLQTNGISTLIHYPLPPHKQEAYAEYNTFKFPVTEEIHEQVLSIPMDPTLEKQQIDKVITAINEFKP</sequence>
<protein>
    <submittedName>
        <fullName evidence="4">DegT/DnrJ/EryC1/StrS family aminotransferase</fullName>
        <ecNumber evidence="4">2.6.1.-</ecNumber>
    </submittedName>
</protein>
<comment type="similarity">
    <text evidence="2 3">Belongs to the DegT/DnrJ/EryC1 family.</text>
</comment>
<dbReference type="Gene3D" id="3.90.1150.10">
    <property type="entry name" value="Aspartate Aminotransferase, domain 1"/>
    <property type="match status" value="1"/>
</dbReference>
<accession>A0ABV0HL65</accession>
<dbReference type="CDD" id="cd00616">
    <property type="entry name" value="AHBA_syn"/>
    <property type="match status" value="1"/>
</dbReference>
<dbReference type="SUPFAM" id="SSF53383">
    <property type="entry name" value="PLP-dependent transferases"/>
    <property type="match status" value="1"/>
</dbReference>
<dbReference type="InterPro" id="IPR015422">
    <property type="entry name" value="PyrdxlP-dep_Trfase_small"/>
</dbReference>
<dbReference type="PANTHER" id="PTHR30244:SF36">
    <property type="entry name" value="3-OXO-GLUCOSE-6-PHOSPHATE:GLUTAMATE AMINOTRANSFERASE"/>
    <property type="match status" value="1"/>
</dbReference>
<dbReference type="InterPro" id="IPR015421">
    <property type="entry name" value="PyrdxlP-dep_Trfase_major"/>
</dbReference>
<evidence type="ECO:0000256" key="1">
    <source>
        <dbReference type="ARBA" id="ARBA00022898"/>
    </source>
</evidence>
<keyword evidence="5" id="KW-1185">Reference proteome</keyword>
<dbReference type="EMBL" id="JAYMYY010000004">
    <property type="protein sequence ID" value="MEO3991184.1"/>
    <property type="molecule type" value="Genomic_DNA"/>
</dbReference>
<dbReference type="Gene3D" id="3.40.640.10">
    <property type="entry name" value="Type I PLP-dependent aspartate aminotransferase-like (Major domain)"/>
    <property type="match status" value="1"/>
</dbReference>
<reference evidence="4 5" key="1">
    <citation type="submission" date="2024-01" db="EMBL/GenBank/DDBJ databases">
        <title>Pseudocitrobacter sp. Endophytic strain Cyp-38L.</title>
        <authorList>
            <person name="Amer M.A."/>
            <person name="Hamed S.M."/>
        </authorList>
    </citation>
    <scope>NUCLEOTIDE SEQUENCE [LARGE SCALE GENOMIC DNA]</scope>
    <source>
        <strain evidence="4 5">Cyp38S</strain>
    </source>
</reference>
<dbReference type="PIRSF" id="PIRSF000390">
    <property type="entry name" value="PLP_StrS"/>
    <property type="match status" value="1"/>
</dbReference>
<evidence type="ECO:0000256" key="2">
    <source>
        <dbReference type="ARBA" id="ARBA00037999"/>
    </source>
</evidence>
<dbReference type="InterPro" id="IPR015424">
    <property type="entry name" value="PyrdxlP-dep_Trfase"/>
</dbReference>
<dbReference type="PANTHER" id="PTHR30244">
    <property type="entry name" value="TRANSAMINASE"/>
    <property type="match status" value="1"/>
</dbReference>
<proteinExistence type="inferred from homology"/>
<name>A0ABV0HL65_9ENTR</name>
<dbReference type="InterPro" id="IPR000653">
    <property type="entry name" value="DegT/StrS_aminotransferase"/>
</dbReference>
<dbReference type="RefSeq" id="WP_347795514.1">
    <property type="nucleotide sequence ID" value="NZ_JAYMYY010000004.1"/>
</dbReference>
<dbReference type="Pfam" id="PF01041">
    <property type="entry name" value="DegT_DnrJ_EryC1"/>
    <property type="match status" value="1"/>
</dbReference>
<evidence type="ECO:0000313" key="5">
    <source>
        <dbReference type="Proteomes" id="UP001444146"/>
    </source>
</evidence>
<organism evidence="4 5">
    <name type="scientific">Pseudocitrobacter cyperus</name>
    <dbReference type="NCBI Taxonomy" id="3112843"/>
    <lineage>
        <taxon>Bacteria</taxon>
        <taxon>Pseudomonadati</taxon>
        <taxon>Pseudomonadota</taxon>
        <taxon>Gammaproteobacteria</taxon>
        <taxon>Enterobacterales</taxon>
        <taxon>Enterobacteriaceae</taxon>
        <taxon>Pseudocitrobacter</taxon>
    </lineage>
</organism>
<keyword evidence="1 3" id="KW-0663">Pyridoxal phosphate</keyword>
<comment type="caution">
    <text evidence="4">The sequence shown here is derived from an EMBL/GenBank/DDBJ whole genome shotgun (WGS) entry which is preliminary data.</text>
</comment>
<keyword evidence="4" id="KW-0808">Transferase</keyword>
<dbReference type="EC" id="2.6.1.-" evidence="4"/>
<dbReference type="GO" id="GO:0008483">
    <property type="term" value="F:transaminase activity"/>
    <property type="evidence" value="ECO:0007669"/>
    <property type="project" value="UniProtKB-KW"/>
</dbReference>
<dbReference type="Proteomes" id="UP001444146">
    <property type="component" value="Unassembled WGS sequence"/>
</dbReference>
<evidence type="ECO:0000256" key="3">
    <source>
        <dbReference type="RuleBase" id="RU004508"/>
    </source>
</evidence>